<protein>
    <submittedName>
        <fullName evidence="2">DUF3726 domain-containing protein</fullName>
    </submittedName>
</protein>
<evidence type="ECO:0000313" key="4">
    <source>
        <dbReference type="Proteomes" id="UP000241618"/>
    </source>
</evidence>
<evidence type="ECO:0000313" key="1">
    <source>
        <dbReference type="EMBL" id="PSU26696.1"/>
    </source>
</evidence>
<reference evidence="3 4" key="1">
    <citation type="submission" date="2018-03" db="EMBL/GenBank/DDBJ databases">
        <title>Whole genome sequencing of Histamine producing bacteria.</title>
        <authorList>
            <person name="Butler K."/>
        </authorList>
    </citation>
    <scope>NUCLEOTIDE SEQUENCE [LARGE SCALE GENOMIC DNA]</scope>
    <source>
        <strain evidence="2 4">FS-6.1</strain>
        <strain evidence="1 3">FS-6.2</strain>
    </source>
</reference>
<organism evidence="2 4">
    <name type="scientific">Photobacterium phosphoreum</name>
    <dbReference type="NCBI Taxonomy" id="659"/>
    <lineage>
        <taxon>Bacteria</taxon>
        <taxon>Pseudomonadati</taxon>
        <taxon>Pseudomonadota</taxon>
        <taxon>Gammaproteobacteria</taxon>
        <taxon>Vibrionales</taxon>
        <taxon>Vibrionaceae</taxon>
        <taxon>Photobacterium</taxon>
    </lineage>
</organism>
<dbReference type="EMBL" id="PYMO01000002">
    <property type="protein sequence ID" value="PSU26696.1"/>
    <property type="molecule type" value="Genomic_DNA"/>
</dbReference>
<dbReference type="Pfam" id="PF12525">
    <property type="entry name" value="DUF3726"/>
    <property type="match status" value="1"/>
</dbReference>
<dbReference type="EMBL" id="PYMP01000002">
    <property type="protein sequence ID" value="PSU53645.1"/>
    <property type="molecule type" value="Genomic_DNA"/>
</dbReference>
<dbReference type="Proteomes" id="UP000241618">
    <property type="component" value="Unassembled WGS sequence"/>
</dbReference>
<dbReference type="Proteomes" id="UP000241405">
    <property type="component" value="Unassembled WGS sequence"/>
</dbReference>
<keyword evidence="3" id="KW-1185">Reference proteome</keyword>
<accession>A0A2T3JWC9</accession>
<evidence type="ECO:0000313" key="3">
    <source>
        <dbReference type="Proteomes" id="UP000241405"/>
    </source>
</evidence>
<dbReference type="RefSeq" id="WP_107189622.1">
    <property type="nucleotide sequence ID" value="NZ_PYMN01000006.1"/>
</dbReference>
<proteinExistence type="predicted"/>
<sequence>MINVSHNELITQCTKAFEGLQRQCGEADMIANMVVDLEMVGLNGVSHFVNALHFLALEQDEAVDVEPVINQQLTANLLGCSILCHLPNLLDFTIDNLANRSSIVLNITQCHHRWLAFSELIKLAGKGLSVKAQWLNSSDYKQVVYILNAGQLLPELYIANHKVTANELSSIMDLQSLSIEISKKTLTFPFIKEDYQHLSSFDLQAAKQHAWKHGISIAVEHWQIIKHAASALLVESNEISPLSESE</sequence>
<gene>
    <name evidence="2" type="ORF">C9J18_04355</name>
    <name evidence="1" type="ORF">CTM96_03735</name>
</gene>
<dbReference type="InterPro" id="IPR022201">
    <property type="entry name" value="DUF3726"/>
</dbReference>
<name>A0A2T3JWC9_PHOPO</name>
<dbReference type="AlphaFoldDB" id="A0A2T3JWC9"/>
<comment type="caution">
    <text evidence="2">The sequence shown here is derived from an EMBL/GenBank/DDBJ whole genome shotgun (WGS) entry which is preliminary data.</text>
</comment>
<evidence type="ECO:0000313" key="2">
    <source>
        <dbReference type="EMBL" id="PSU53645.1"/>
    </source>
</evidence>